<feature type="domain" description="Amidohydrolase 3" evidence="1">
    <location>
        <begin position="48"/>
        <end position="490"/>
    </location>
</feature>
<comment type="caution">
    <text evidence="2">The sequence shown here is derived from an EMBL/GenBank/DDBJ whole genome shotgun (WGS) entry which is preliminary data.</text>
</comment>
<dbReference type="Gene3D" id="3.10.310.70">
    <property type="match status" value="1"/>
</dbReference>
<dbReference type="Proteomes" id="UP000552883">
    <property type="component" value="Unassembled WGS sequence"/>
</dbReference>
<evidence type="ECO:0000313" key="3">
    <source>
        <dbReference type="Proteomes" id="UP000552883"/>
    </source>
</evidence>
<dbReference type="Gene3D" id="3.20.20.140">
    <property type="entry name" value="Metal-dependent hydrolases"/>
    <property type="match status" value="1"/>
</dbReference>
<dbReference type="GO" id="GO:0016810">
    <property type="term" value="F:hydrolase activity, acting on carbon-nitrogen (but not peptide) bonds"/>
    <property type="evidence" value="ECO:0007669"/>
    <property type="project" value="InterPro"/>
</dbReference>
<proteinExistence type="predicted"/>
<keyword evidence="3" id="KW-1185">Reference proteome</keyword>
<dbReference type="InterPro" id="IPR011059">
    <property type="entry name" value="Metal-dep_hydrolase_composite"/>
</dbReference>
<evidence type="ECO:0000259" key="1">
    <source>
        <dbReference type="Pfam" id="PF07969"/>
    </source>
</evidence>
<dbReference type="PANTHER" id="PTHR22642">
    <property type="entry name" value="IMIDAZOLONEPROPIONASE"/>
    <property type="match status" value="1"/>
</dbReference>
<dbReference type="AlphaFoldDB" id="A0A840XFM0"/>
<sequence length="505" mass="53501">MIRAIRNARPLGGHEPIDLLIDDGVIVGILPAGLGGAELRGDELVEGEIDLEGRHVMPALWDEHVHMTQWAQHRRRIDLGGAESAAEAAAIVRSAIGSGEARDAVVVGVGFRDALWPDAPTAALLDQVSSDRPIVLISADVHCVWVNSAALVHFGVDGDSAEAHEGVLREDAAFALTSRLDSTTDDELDQWVADAAAEAARRGVVGIVDLEMRWNRDDWARRVARGFDALRVEFGVYPQHLDQAIALGLRSGTPVAGTVAVGPLKVITDGSLNTRTAYCCDPYPDAPAEPYGRLNVPPCDLHPLLARASEAGFDLAVHAIGDGANKLALDVFAKLGRGGRIEHAQLVHESDFGRFAALGVTASVQPEHAMDDRDVAEHYWSGRTGRAFALRSLLDAGARIVLGSDAPVAPLDPWQAIAAATSRSRDARPAFHPEQAITITEALTASTRTLVGLGEPADLIALDVDPLAADGDTLRRMPVALTMLGGRVTHHDRALSAGALATVGV</sequence>
<dbReference type="Gene3D" id="2.30.40.10">
    <property type="entry name" value="Urease, subunit C, domain 1"/>
    <property type="match status" value="1"/>
</dbReference>
<dbReference type="PANTHER" id="PTHR22642:SF2">
    <property type="entry name" value="PROTEIN LONG AFTER FAR-RED 3"/>
    <property type="match status" value="1"/>
</dbReference>
<dbReference type="RefSeq" id="WP_153983093.1">
    <property type="nucleotide sequence ID" value="NZ_BAAANZ010000024.1"/>
</dbReference>
<dbReference type="SUPFAM" id="SSF51338">
    <property type="entry name" value="Composite domain of metallo-dependent hydrolases"/>
    <property type="match status" value="1"/>
</dbReference>
<gene>
    <name evidence="2" type="ORF">BJ959_000632</name>
</gene>
<dbReference type="EMBL" id="JACHBS010000001">
    <property type="protein sequence ID" value="MBB5617136.1"/>
    <property type="molecule type" value="Genomic_DNA"/>
</dbReference>
<dbReference type="SUPFAM" id="SSF51556">
    <property type="entry name" value="Metallo-dependent hydrolases"/>
    <property type="match status" value="1"/>
</dbReference>
<organism evidence="2 3">
    <name type="scientific">Microcella frigidaquae</name>
    <dbReference type="NCBI Taxonomy" id="424758"/>
    <lineage>
        <taxon>Bacteria</taxon>
        <taxon>Bacillati</taxon>
        <taxon>Actinomycetota</taxon>
        <taxon>Actinomycetes</taxon>
        <taxon>Micrococcales</taxon>
        <taxon>Microbacteriaceae</taxon>
        <taxon>Microcella</taxon>
    </lineage>
</organism>
<dbReference type="InterPro" id="IPR032466">
    <property type="entry name" value="Metal_Hydrolase"/>
</dbReference>
<dbReference type="OrthoDB" id="3238066at2"/>
<name>A0A840XFM0_9MICO</name>
<evidence type="ECO:0000313" key="2">
    <source>
        <dbReference type="EMBL" id="MBB5617136.1"/>
    </source>
</evidence>
<reference evidence="2 3" key="1">
    <citation type="submission" date="2020-08" db="EMBL/GenBank/DDBJ databases">
        <title>Sequencing the genomes of 1000 actinobacteria strains.</title>
        <authorList>
            <person name="Klenk H.-P."/>
        </authorList>
    </citation>
    <scope>NUCLEOTIDE SEQUENCE [LARGE SCALE GENOMIC DNA]</scope>
    <source>
        <strain evidence="2 3">DSM 23889</strain>
    </source>
</reference>
<dbReference type="InterPro" id="IPR013108">
    <property type="entry name" value="Amidohydro_3"/>
</dbReference>
<accession>A0A840XFM0</accession>
<dbReference type="Pfam" id="PF07969">
    <property type="entry name" value="Amidohydro_3"/>
    <property type="match status" value="1"/>
</dbReference>
<protein>
    <recommendedName>
        <fullName evidence="1">Amidohydrolase 3 domain-containing protein</fullName>
    </recommendedName>
</protein>